<dbReference type="RefSeq" id="WP_305964224.1">
    <property type="nucleotide sequence ID" value="NZ_JAVAMQ010000015.1"/>
</dbReference>
<dbReference type="EMBL" id="JAVAMQ010000015">
    <property type="protein sequence ID" value="MDP5308379.1"/>
    <property type="molecule type" value="Genomic_DNA"/>
</dbReference>
<dbReference type="Proteomes" id="UP001224997">
    <property type="component" value="Unassembled WGS sequence"/>
</dbReference>
<protein>
    <submittedName>
        <fullName evidence="1">Uncharacterized protein</fullName>
    </submittedName>
</protein>
<keyword evidence="2" id="KW-1185">Reference proteome</keyword>
<evidence type="ECO:0000313" key="2">
    <source>
        <dbReference type="Proteomes" id="UP001224997"/>
    </source>
</evidence>
<gene>
    <name evidence="1" type="ORF">Q5Y72_14935</name>
</gene>
<reference evidence="1 2" key="1">
    <citation type="submission" date="2023-08" db="EMBL/GenBank/DDBJ databases">
        <authorList>
            <person name="Park J.-S."/>
        </authorList>
    </citation>
    <scope>NUCLEOTIDE SEQUENCE [LARGE SCALE GENOMIC DNA]</scope>
    <source>
        <strain evidence="1 2">2205BS29-5</strain>
    </source>
</reference>
<organism evidence="1 2">
    <name type="scientific">Paracoccus spongiarum</name>
    <dbReference type="NCBI Taxonomy" id="3064387"/>
    <lineage>
        <taxon>Bacteria</taxon>
        <taxon>Pseudomonadati</taxon>
        <taxon>Pseudomonadota</taxon>
        <taxon>Alphaproteobacteria</taxon>
        <taxon>Rhodobacterales</taxon>
        <taxon>Paracoccaceae</taxon>
        <taxon>Paracoccus</taxon>
    </lineage>
</organism>
<proteinExistence type="predicted"/>
<name>A0ABT9JEY3_9RHOB</name>
<comment type="caution">
    <text evidence="1">The sequence shown here is derived from an EMBL/GenBank/DDBJ whole genome shotgun (WGS) entry which is preliminary data.</text>
</comment>
<sequence>MPLPHFLLMILAVVVAALLTLWASFAAGVPEMAFLLIALSAAALIHLGHRNGHDHRG</sequence>
<accession>A0ABT9JEY3</accession>
<evidence type="ECO:0000313" key="1">
    <source>
        <dbReference type="EMBL" id="MDP5308379.1"/>
    </source>
</evidence>